<dbReference type="AlphaFoldDB" id="A0A2R6Q208"/>
<dbReference type="InterPro" id="IPR012340">
    <property type="entry name" value="NA-bd_OB-fold"/>
</dbReference>
<evidence type="ECO:0000256" key="6">
    <source>
        <dbReference type="ARBA" id="ARBA00022801"/>
    </source>
</evidence>
<proteinExistence type="inferred from homology"/>
<evidence type="ECO:0000256" key="7">
    <source>
        <dbReference type="ARBA" id="ARBA00022842"/>
    </source>
</evidence>
<dbReference type="SUPFAM" id="SSF50249">
    <property type="entry name" value="Nucleic acid-binding proteins"/>
    <property type="match status" value="1"/>
</dbReference>
<dbReference type="EMBL" id="NKQK01000021">
    <property type="protein sequence ID" value="PSS00437.1"/>
    <property type="molecule type" value="Genomic_DNA"/>
</dbReference>
<dbReference type="GO" id="GO:0004519">
    <property type="term" value="F:endonuclease activity"/>
    <property type="evidence" value="ECO:0007669"/>
    <property type="project" value="UniProtKB-KW"/>
</dbReference>
<dbReference type="GO" id="GO:0005737">
    <property type="term" value="C:cytoplasm"/>
    <property type="evidence" value="ECO:0007669"/>
    <property type="project" value="TreeGrafter"/>
</dbReference>
<evidence type="ECO:0000256" key="3">
    <source>
        <dbReference type="ARBA" id="ARBA00022722"/>
    </source>
</evidence>
<dbReference type="InParanoid" id="A0A2R6Q208"/>
<keyword evidence="3" id="KW-0540">Nuclease</keyword>
<keyword evidence="12" id="KW-1185">Reference proteome</keyword>
<dbReference type="GO" id="GO:0004540">
    <property type="term" value="F:RNA nuclease activity"/>
    <property type="evidence" value="ECO:0007669"/>
    <property type="project" value="InterPro"/>
</dbReference>
<evidence type="ECO:0000256" key="8">
    <source>
        <dbReference type="ARBA" id="ARBA00022884"/>
    </source>
</evidence>
<keyword evidence="6" id="KW-0378">Hydrolase</keyword>
<evidence type="ECO:0000313" key="12">
    <source>
        <dbReference type="Proteomes" id="UP000241394"/>
    </source>
</evidence>
<dbReference type="PANTHER" id="PTHR30001:SF1">
    <property type="entry name" value="RIBONUCLEASE E_G-LIKE PROTEIN, CHLOROPLASTIC"/>
    <property type="match status" value="1"/>
</dbReference>
<evidence type="ECO:0000256" key="2">
    <source>
        <dbReference type="ARBA" id="ARBA00005522"/>
    </source>
</evidence>
<evidence type="ECO:0000256" key="5">
    <source>
        <dbReference type="ARBA" id="ARBA00022759"/>
    </source>
</evidence>
<evidence type="ECO:0000256" key="4">
    <source>
        <dbReference type="ARBA" id="ARBA00022723"/>
    </source>
</evidence>
<evidence type="ECO:0000256" key="1">
    <source>
        <dbReference type="ARBA" id="ARBA00001946"/>
    </source>
</evidence>
<comment type="caution">
    <text evidence="11">The sequence shown here is derived from an EMBL/GenBank/DDBJ whole genome shotgun (WGS) entry which is preliminary data.</text>
</comment>
<feature type="domain" description="RNA-binding protein AU-1/Ribonuclease E/G" evidence="10">
    <location>
        <begin position="527"/>
        <end position="806"/>
    </location>
</feature>
<comment type="function">
    <text evidence="9">Involved in intercistronic processing of primary transcripts from chloroplast operons. The endonucleolytic activity of the enzyme depends on the number of phosphates at the 5' end, is inhibited by structured RNA, and preferentially cleaves A/U-rich sequences.</text>
</comment>
<dbReference type="Proteomes" id="UP000241394">
    <property type="component" value="Chromosome LG21"/>
</dbReference>
<keyword evidence="4" id="KW-0479">Metal-binding</keyword>
<dbReference type="GO" id="GO:0016787">
    <property type="term" value="F:hydrolase activity"/>
    <property type="evidence" value="ECO:0007669"/>
    <property type="project" value="UniProtKB-KW"/>
</dbReference>
<keyword evidence="5" id="KW-0255">Endonuclease</keyword>
<comment type="cofactor">
    <cofactor evidence="1">
        <name>Mg(2+)</name>
        <dbReference type="ChEBI" id="CHEBI:18420"/>
    </cofactor>
</comment>
<dbReference type="NCBIfam" id="TIGR00757">
    <property type="entry name" value="RNaseEG"/>
    <property type="match status" value="1"/>
</dbReference>
<evidence type="ECO:0000256" key="9">
    <source>
        <dbReference type="ARBA" id="ARBA00023436"/>
    </source>
</evidence>
<dbReference type="GO" id="GO:0003723">
    <property type="term" value="F:RNA binding"/>
    <property type="evidence" value="ECO:0007669"/>
    <property type="project" value="UniProtKB-KW"/>
</dbReference>
<reference evidence="11 12" key="1">
    <citation type="submission" date="2017-07" db="EMBL/GenBank/DDBJ databases">
        <title>An improved, manually edited Actinidia chinensis var. chinensis (kiwifruit) genome highlights the challenges associated with draft genomes and gene prediction in plants.</title>
        <authorList>
            <person name="Pilkington S."/>
            <person name="Crowhurst R."/>
            <person name="Hilario E."/>
            <person name="Nardozza S."/>
            <person name="Fraser L."/>
            <person name="Peng Y."/>
            <person name="Gunaseelan K."/>
            <person name="Simpson R."/>
            <person name="Tahir J."/>
            <person name="Deroles S."/>
            <person name="Templeton K."/>
            <person name="Luo Z."/>
            <person name="Davy M."/>
            <person name="Cheng C."/>
            <person name="Mcneilage M."/>
            <person name="Scaglione D."/>
            <person name="Liu Y."/>
            <person name="Zhang Q."/>
            <person name="Datson P."/>
            <person name="De Silva N."/>
            <person name="Gardiner S."/>
            <person name="Bassett H."/>
            <person name="Chagne D."/>
            <person name="Mccallum J."/>
            <person name="Dzierzon H."/>
            <person name="Deng C."/>
            <person name="Wang Y.-Y."/>
            <person name="Barron N."/>
            <person name="Manako K."/>
            <person name="Bowen J."/>
            <person name="Foster T."/>
            <person name="Erridge Z."/>
            <person name="Tiffin H."/>
            <person name="Waite C."/>
            <person name="Davies K."/>
            <person name="Grierson E."/>
            <person name="Laing W."/>
            <person name="Kirk R."/>
            <person name="Chen X."/>
            <person name="Wood M."/>
            <person name="Montefiori M."/>
            <person name="Brummell D."/>
            <person name="Schwinn K."/>
            <person name="Catanach A."/>
            <person name="Fullerton C."/>
            <person name="Li D."/>
            <person name="Meiyalaghan S."/>
            <person name="Nieuwenhuizen N."/>
            <person name="Read N."/>
            <person name="Prakash R."/>
            <person name="Hunter D."/>
            <person name="Zhang H."/>
            <person name="Mckenzie M."/>
            <person name="Knabel M."/>
            <person name="Harris A."/>
            <person name="Allan A."/>
            <person name="Chen A."/>
            <person name="Janssen B."/>
            <person name="Plunkett B."/>
            <person name="Dwamena C."/>
            <person name="Voogd C."/>
            <person name="Leif D."/>
            <person name="Lafferty D."/>
            <person name="Souleyre E."/>
            <person name="Varkonyi-Gasic E."/>
            <person name="Gambi F."/>
            <person name="Hanley J."/>
            <person name="Yao J.-L."/>
            <person name="Cheung J."/>
            <person name="David K."/>
            <person name="Warren B."/>
            <person name="Marsh K."/>
            <person name="Snowden K."/>
            <person name="Lin-Wang K."/>
            <person name="Brian L."/>
            <person name="Martinez-Sanchez M."/>
            <person name="Wang M."/>
            <person name="Ileperuma N."/>
            <person name="Macnee N."/>
            <person name="Campin R."/>
            <person name="Mcatee P."/>
            <person name="Drummond R."/>
            <person name="Espley R."/>
            <person name="Ireland H."/>
            <person name="Wu R."/>
            <person name="Atkinson R."/>
            <person name="Karunairetnam S."/>
            <person name="Bulley S."/>
            <person name="Chunkath S."/>
            <person name="Hanley Z."/>
            <person name="Storey R."/>
            <person name="Thrimawithana A."/>
            <person name="Thomson S."/>
            <person name="David C."/>
            <person name="Testolin R."/>
        </authorList>
    </citation>
    <scope>NUCLEOTIDE SEQUENCE [LARGE SCALE GENOMIC DNA]</scope>
    <source>
        <strain evidence="12">cv. Red5</strain>
        <tissue evidence="11">Young leaf</tissue>
    </source>
</reference>
<protein>
    <submittedName>
        <fullName evidence="11">Ribonuclease E/G-like protein</fullName>
    </submittedName>
</protein>
<dbReference type="OrthoDB" id="6123450at2759"/>
<dbReference type="STRING" id="1590841.A0A2R6Q208"/>
<dbReference type="OMA" id="EDECTFS"/>
<dbReference type="GO" id="GO:0006364">
    <property type="term" value="P:rRNA processing"/>
    <property type="evidence" value="ECO:0007669"/>
    <property type="project" value="TreeGrafter"/>
</dbReference>
<dbReference type="Pfam" id="PF10150">
    <property type="entry name" value="RNase_E_G"/>
    <property type="match status" value="1"/>
</dbReference>
<dbReference type="InterPro" id="IPR004659">
    <property type="entry name" value="RNase_E/G"/>
</dbReference>
<dbReference type="PANTHER" id="PTHR30001">
    <property type="entry name" value="RIBONUCLEASE"/>
    <property type="match status" value="1"/>
</dbReference>
<dbReference type="InterPro" id="IPR019307">
    <property type="entry name" value="RNA-bd_AU-1/RNase_E/G"/>
</dbReference>
<sequence length="956" mass="108002">MGVLMSPTEHAHLWNAEIKRYRAGNSKCNCFVRGDMWPSCDTLWRLRPEFSVSIRLHGKQYRKIMVMNSWMRLHAKTSAAHMLGSSMEESYLALRPFILTPARDNEKILKCIKSDSLESKQFLSDLTVKSELFTKDMDAAIYRGSEFNRTFSATDQPVEEPWLLQSSFLSHNPAQSSSSICLTDEDGILQNHNSDSLETKSLNLSILEVQTCSKCVDTVASFEKKYDYHRTFFERDQPVEEPWLFASCLFLGSNAKVDSKESVEDEATQPKVYDKHHQVAEKLLPEEENNAIAQEDSISTVILINSSVCTMQRIAVLEDGKLVELLLEPVKNNVQCGSVYLGIVTKLVPHMTGAFVNIGSSRPSLMDIKHNREPFIFPPFTSMPEDLPGCDETQNNSHDIEVEDEIEEDEIDDDSVQYLHDEYAEHDIEDDYDIQEIVKENVNGSLPGHGEAKAIVDGFSDQFDGGLHNVLGCSDNSRPSQLQDMQINFKKDKNKWAQVQKGTKIIVQVVKEGLGTKGPTLTAYPELRSRFWILITRRKIIGISKKISGVERTRLRLIAKKLQPRGFGLTVRTVAAGHSPDELQKDLEGLLSTWKDIMEHAKSAALAADEGVEGAIPVMLHRATGQTLSVVQDYFNNKVKSMVIDSPRTYHEVTNYLQEIAPDLCDRVELYKKRTPLFDEYNIEEEMNNILCKRVPLANGGYLVIEQTEALVSVDVNGGQCMLGQGTSQEKAILDVNLAAAKQIARELRLRDIGGIIVVDFIDMLDDANKRLVYEEVKKAVEKDRSTVTVSELSRHGLMEIIRKRVRPSVTFMISEPCTCCHATGRVEALETSFSKIEHEICRLLAMMNQKATPENPKSWPRFILRVDRHMCSYLTSGKRTRLAILSSSLKVWILLKVVRGFTRGAFEVKPLTDDKDNNGQHQGVVSMLQRSEVRSHTPSRKVTVFPVKTWKTGRK</sequence>
<comment type="similarity">
    <text evidence="2">Belongs to the RNase E/G family.</text>
</comment>
<dbReference type="Gramene" id="PSS00437">
    <property type="protein sequence ID" value="PSS00437"/>
    <property type="gene ID" value="CEY00_Acc24407"/>
</dbReference>
<dbReference type="FunCoup" id="A0A2R6Q208">
    <property type="interactions" value="949"/>
</dbReference>
<dbReference type="GO" id="GO:0046872">
    <property type="term" value="F:metal ion binding"/>
    <property type="evidence" value="ECO:0007669"/>
    <property type="project" value="UniProtKB-KW"/>
</dbReference>
<evidence type="ECO:0000259" key="10">
    <source>
        <dbReference type="Pfam" id="PF10150"/>
    </source>
</evidence>
<dbReference type="Gene3D" id="2.40.50.140">
    <property type="entry name" value="Nucleic acid-binding proteins"/>
    <property type="match status" value="1"/>
</dbReference>
<name>A0A2R6Q208_ACTCC</name>
<organism evidence="11 12">
    <name type="scientific">Actinidia chinensis var. chinensis</name>
    <name type="common">Chinese soft-hair kiwi</name>
    <dbReference type="NCBI Taxonomy" id="1590841"/>
    <lineage>
        <taxon>Eukaryota</taxon>
        <taxon>Viridiplantae</taxon>
        <taxon>Streptophyta</taxon>
        <taxon>Embryophyta</taxon>
        <taxon>Tracheophyta</taxon>
        <taxon>Spermatophyta</taxon>
        <taxon>Magnoliopsida</taxon>
        <taxon>eudicotyledons</taxon>
        <taxon>Gunneridae</taxon>
        <taxon>Pentapetalae</taxon>
        <taxon>asterids</taxon>
        <taxon>Ericales</taxon>
        <taxon>Actinidiaceae</taxon>
        <taxon>Actinidia</taxon>
    </lineage>
</organism>
<gene>
    <name evidence="11" type="ORF">CEY00_Acc24407</name>
</gene>
<evidence type="ECO:0000313" key="11">
    <source>
        <dbReference type="EMBL" id="PSS00437.1"/>
    </source>
</evidence>
<keyword evidence="8" id="KW-0694">RNA-binding</keyword>
<accession>A0A2R6Q208</accession>
<keyword evidence="7" id="KW-0460">Magnesium</keyword>
<reference evidence="12" key="2">
    <citation type="journal article" date="2018" name="BMC Genomics">
        <title>A manually annotated Actinidia chinensis var. chinensis (kiwifruit) genome highlights the challenges associated with draft genomes and gene prediction in plants.</title>
        <authorList>
            <person name="Pilkington S.M."/>
            <person name="Crowhurst R."/>
            <person name="Hilario E."/>
            <person name="Nardozza S."/>
            <person name="Fraser L."/>
            <person name="Peng Y."/>
            <person name="Gunaseelan K."/>
            <person name="Simpson R."/>
            <person name="Tahir J."/>
            <person name="Deroles S.C."/>
            <person name="Templeton K."/>
            <person name="Luo Z."/>
            <person name="Davy M."/>
            <person name="Cheng C."/>
            <person name="McNeilage M."/>
            <person name="Scaglione D."/>
            <person name="Liu Y."/>
            <person name="Zhang Q."/>
            <person name="Datson P."/>
            <person name="De Silva N."/>
            <person name="Gardiner S.E."/>
            <person name="Bassett H."/>
            <person name="Chagne D."/>
            <person name="McCallum J."/>
            <person name="Dzierzon H."/>
            <person name="Deng C."/>
            <person name="Wang Y.Y."/>
            <person name="Barron L."/>
            <person name="Manako K."/>
            <person name="Bowen J."/>
            <person name="Foster T.M."/>
            <person name="Erridge Z.A."/>
            <person name="Tiffin H."/>
            <person name="Waite C.N."/>
            <person name="Davies K.M."/>
            <person name="Grierson E.P."/>
            <person name="Laing W.A."/>
            <person name="Kirk R."/>
            <person name="Chen X."/>
            <person name="Wood M."/>
            <person name="Montefiori M."/>
            <person name="Brummell D.A."/>
            <person name="Schwinn K.E."/>
            <person name="Catanach A."/>
            <person name="Fullerton C."/>
            <person name="Li D."/>
            <person name="Meiyalaghan S."/>
            <person name="Nieuwenhuizen N."/>
            <person name="Read N."/>
            <person name="Prakash R."/>
            <person name="Hunter D."/>
            <person name="Zhang H."/>
            <person name="McKenzie M."/>
            <person name="Knabel M."/>
            <person name="Harris A."/>
            <person name="Allan A.C."/>
            <person name="Gleave A."/>
            <person name="Chen A."/>
            <person name="Janssen B.J."/>
            <person name="Plunkett B."/>
            <person name="Ampomah-Dwamena C."/>
            <person name="Voogd C."/>
            <person name="Leif D."/>
            <person name="Lafferty D."/>
            <person name="Souleyre E.J.F."/>
            <person name="Varkonyi-Gasic E."/>
            <person name="Gambi F."/>
            <person name="Hanley J."/>
            <person name="Yao J.L."/>
            <person name="Cheung J."/>
            <person name="David K.M."/>
            <person name="Warren B."/>
            <person name="Marsh K."/>
            <person name="Snowden K.C."/>
            <person name="Lin-Wang K."/>
            <person name="Brian L."/>
            <person name="Martinez-Sanchez M."/>
            <person name="Wang M."/>
            <person name="Ileperuma N."/>
            <person name="Macnee N."/>
            <person name="Campin R."/>
            <person name="McAtee P."/>
            <person name="Drummond R.S.M."/>
            <person name="Espley R.V."/>
            <person name="Ireland H.S."/>
            <person name="Wu R."/>
            <person name="Atkinson R.G."/>
            <person name="Karunairetnam S."/>
            <person name="Bulley S."/>
            <person name="Chunkath S."/>
            <person name="Hanley Z."/>
            <person name="Storey R."/>
            <person name="Thrimawithana A.H."/>
            <person name="Thomson S."/>
            <person name="David C."/>
            <person name="Testolin R."/>
            <person name="Huang H."/>
            <person name="Hellens R.P."/>
            <person name="Schaffer R.J."/>
        </authorList>
    </citation>
    <scope>NUCLEOTIDE SEQUENCE [LARGE SCALE GENOMIC DNA]</scope>
    <source>
        <strain evidence="12">cv. Red5</strain>
    </source>
</reference>